<proteinExistence type="predicted"/>
<evidence type="ECO:0000256" key="3">
    <source>
        <dbReference type="ARBA" id="ARBA00022771"/>
    </source>
</evidence>
<keyword evidence="2" id="KW-0677">Repeat</keyword>
<dbReference type="AlphaFoldDB" id="A0A653DL14"/>
<gene>
    <name evidence="7" type="ORF">CALMAC_LOCUS18454</name>
</gene>
<accession>A0A653DL14</accession>
<keyword evidence="8" id="KW-1185">Reference proteome</keyword>
<dbReference type="PANTHER" id="PTHR24409">
    <property type="entry name" value="ZINC FINGER PROTEIN 142"/>
    <property type="match status" value="1"/>
</dbReference>
<feature type="domain" description="C2H2-type" evidence="6">
    <location>
        <begin position="143"/>
        <end position="170"/>
    </location>
</feature>
<evidence type="ECO:0000313" key="8">
    <source>
        <dbReference type="Proteomes" id="UP000410492"/>
    </source>
</evidence>
<dbReference type="GO" id="GO:0008270">
    <property type="term" value="F:zinc ion binding"/>
    <property type="evidence" value="ECO:0007669"/>
    <property type="project" value="UniProtKB-KW"/>
</dbReference>
<name>A0A653DL14_CALMS</name>
<sequence>MSALYISRFVAVSNSITDPLEQHSRPKRQTFLRLDKVYRCSSCGKAYAAKCSFNRHLKYECGKPRKFACSRCNYKAYQKVHVESHLCNRHHIYDIKVWVYLSPDMVEAVDPLAPLSKDEGEMDEDDIIQQAASELVECKYEVYECPKCFNIYQSKHSLSRHLKFECQIEPSYFCPVEGCTYKGKYDVSVKRHMANVHTGCKNLVRRKKKKKHIKTKVAPAKKETVNEKENEQISDEDEVLKNVQDIF</sequence>
<dbReference type="GO" id="GO:0000977">
    <property type="term" value="F:RNA polymerase II transcription regulatory region sequence-specific DNA binding"/>
    <property type="evidence" value="ECO:0007669"/>
    <property type="project" value="TreeGrafter"/>
</dbReference>
<evidence type="ECO:0000256" key="4">
    <source>
        <dbReference type="ARBA" id="ARBA00022833"/>
    </source>
</evidence>
<evidence type="ECO:0000256" key="2">
    <source>
        <dbReference type="ARBA" id="ARBA00022737"/>
    </source>
</evidence>
<dbReference type="PANTHER" id="PTHR24409:SF295">
    <property type="entry name" value="AZ2-RELATED"/>
    <property type="match status" value="1"/>
</dbReference>
<keyword evidence="3 5" id="KW-0863">Zinc-finger</keyword>
<keyword evidence="1" id="KW-0479">Metal-binding</keyword>
<dbReference type="SMART" id="SM00355">
    <property type="entry name" value="ZnF_C2H2"/>
    <property type="match status" value="4"/>
</dbReference>
<dbReference type="Proteomes" id="UP000410492">
    <property type="component" value="Unassembled WGS sequence"/>
</dbReference>
<organism evidence="7 8">
    <name type="scientific">Callosobruchus maculatus</name>
    <name type="common">Southern cowpea weevil</name>
    <name type="synonym">Pulse bruchid</name>
    <dbReference type="NCBI Taxonomy" id="64391"/>
    <lineage>
        <taxon>Eukaryota</taxon>
        <taxon>Metazoa</taxon>
        <taxon>Ecdysozoa</taxon>
        <taxon>Arthropoda</taxon>
        <taxon>Hexapoda</taxon>
        <taxon>Insecta</taxon>
        <taxon>Pterygota</taxon>
        <taxon>Neoptera</taxon>
        <taxon>Endopterygota</taxon>
        <taxon>Coleoptera</taxon>
        <taxon>Polyphaga</taxon>
        <taxon>Cucujiformia</taxon>
        <taxon>Chrysomeloidea</taxon>
        <taxon>Chrysomelidae</taxon>
        <taxon>Bruchinae</taxon>
        <taxon>Bruchini</taxon>
        <taxon>Callosobruchus</taxon>
    </lineage>
</organism>
<protein>
    <recommendedName>
        <fullName evidence="6">C2H2-type domain-containing protein</fullName>
    </recommendedName>
</protein>
<feature type="domain" description="C2H2-type" evidence="6">
    <location>
        <begin position="38"/>
        <end position="65"/>
    </location>
</feature>
<evidence type="ECO:0000256" key="1">
    <source>
        <dbReference type="ARBA" id="ARBA00022723"/>
    </source>
</evidence>
<dbReference type="PROSITE" id="PS50157">
    <property type="entry name" value="ZINC_FINGER_C2H2_2"/>
    <property type="match status" value="2"/>
</dbReference>
<dbReference type="EMBL" id="CAACVG010012823">
    <property type="protein sequence ID" value="VEN60906.1"/>
    <property type="molecule type" value="Genomic_DNA"/>
</dbReference>
<keyword evidence="4" id="KW-0862">Zinc</keyword>
<dbReference type="InterPro" id="IPR013087">
    <property type="entry name" value="Znf_C2H2_type"/>
</dbReference>
<evidence type="ECO:0000259" key="6">
    <source>
        <dbReference type="PROSITE" id="PS50157"/>
    </source>
</evidence>
<evidence type="ECO:0000256" key="5">
    <source>
        <dbReference type="PROSITE-ProRule" id="PRU00042"/>
    </source>
</evidence>
<reference evidence="7 8" key="1">
    <citation type="submission" date="2019-01" db="EMBL/GenBank/DDBJ databases">
        <authorList>
            <person name="Sayadi A."/>
        </authorList>
    </citation>
    <scope>NUCLEOTIDE SEQUENCE [LARGE SCALE GENOMIC DNA]</scope>
</reference>
<dbReference type="GO" id="GO:0000981">
    <property type="term" value="F:DNA-binding transcription factor activity, RNA polymerase II-specific"/>
    <property type="evidence" value="ECO:0007669"/>
    <property type="project" value="TreeGrafter"/>
</dbReference>
<dbReference type="GO" id="GO:0005634">
    <property type="term" value="C:nucleus"/>
    <property type="evidence" value="ECO:0007669"/>
    <property type="project" value="TreeGrafter"/>
</dbReference>
<dbReference type="OrthoDB" id="6758069at2759"/>
<evidence type="ECO:0000313" key="7">
    <source>
        <dbReference type="EMBL" id="VEN60906.1"/>
    </source>
</evidence>
<dbReference type="Gene3D" id="3.30.160.60">
    <property type="entry name" value="Classic Zinc Finger"/>
    <property type="match status" value="2"/>
</dbReference>